<reference evidence="3 4" key="1">
    <citation type="journal article" date="2024" name="bioRxiv">
        <title>A reference genome for Trichogramma kaykai: A tiny desert-dwelling parasitoid wasp with competing sex-ratio distorters.</title>
        <authorList>
            <person name="Culotta J."/>
            <person name="Lindsey A.R."/>
        </authorList>
    </citation>
    <scope>NUCLEOTIDE SEQUENCE [LARGE SCALE GENOMIC DNA]</scope>
    <source>
        <strain evidence="3 4">KSX58</strain>
    </source>
</reference>
<evidence type="ECO:0000256" key="1">
    <source>
        <dbReference type="SAM" id="MobiDB-lite"/>
    </source>
</evidence>
<accession>A0ABD2WPF5</accession>
<keyword evidence="2" id="KW-0472">Membrane</keyword>
<comment type="caution">
    <text evidence="3">The sequence shown here is derived from an EMBL/GenBank/DDBJ whole genome shotgun (WGS) entry which is preliminary data.</text>
</comment>
<evidence type="ECO:0000313" key="3">
    <source>
        <dbReference type="EMBL" id="KAL3394683.1"/>
    </source>
</evidence>
<evidence type="ECO:0008006" key="5">
    <source>
        <dbReference type="Google" id="ProtNLM"/>
    </source>
</evidence>
<keyword evidence="2" id="KW-1133">Transmembrane helix</keyword>
<feature type="compositionally biased region" description="Basic and acidic residues" evidence="1">
    <location>
        <begin position="15"/>
        <end position="24"/>
    </location>
</feature>
<gene>
    <name evidence="3" type="ORF">TKK_010979</name>
</gene>
<protein>
    <recommendedName>
        <fullName evidence="5">SEA domain-containing protein</fullName>
    </recommendedName>
</protein>
<dbReference type="Proteomes" id="UP001627154">
    <property type="component" value="Unassembled WGS sequence"/>
</dbReference>
<feature type="compositionally biased region" description="Low complexity" evidence="1">
    <location>
        <begin position="25"/>
        <end position="46"/>
    </location>
</feature>
<name>A0ABD2WPF5_9HYME</name>
<feature type="transmembrane region" description="Helical" evidence="2">
    <location>
        <begin position="233"/>
        <end position="258"/>
    </location>
</feature>
<dbReference type="EMBL" id="JBJJXI010000088">
    <property type="protein sequence ID" value="KAL3394683.1"/>
    <property type="molecule type" value="Genomic_DNA"/>
</dbReference>
<proteinExistence type="predicted"/>
<evidence type="ECO:0000256" key="2">
    <source>
        <dbReference type="SAM" id="Phobius"/>
    </source>
</evidence>
<organism evidence="3 4">
    <name type="scientific">Trichogramma kaykai</name>
    <dbReference type="NCBI Taxonomy" id="54128"/>
    <lineage>
        <taxon>Eukaryota</taxon>
        <taxon>Metazoa</taxon>
        <taxon>Ecdysozoa</taxon>
        <taxon>Arthropoda</taxon>
        <taxon>Hexapoda</taxon>
        <taxon>Insecta</taxon>
        <taxon>Pterygota</taxon>
        <taxon>Neoptera</taxon>
        <taxon>Endopterygota</taxon>
        <taxon>Hymenoptera</taxon>
        <taxon>Apocrita</taxon>
        <taxon>Proctotrupomorpha</taxon>
        <taxon>Chalcidoidea</taxon>
        <taxon>Trichogrammatidae</taxon>
        <taxon>Trichogramma</taxon>
    </lineage>
</organism>
<feature type="region of interest" description="Disordered" evidence="1">
    <location>
        <begin position="1"/>
        <end position="99"/>
    </location>
</feature>
<evidence type="ECO:0000313" key="4">
    <source>
        <dbReference type="Proteomes" id="UP001627154"/>
    </source>
</evidence>
<keyword evidence="2" id="KW-0812">Transmembrane</keyword>
<feature type="compositionally biased region" description="Low complexity" evidence="1">
    <location>
        <begin position="88"/>
        <end position="99"/>
    </location>
</feature>
<keyword evidence="4" id="KW-1185">Reference proteome</keyword>
<dbReference type="AlphaFoldDB" id="A0ABD2WPF5"/>
<sequence>MTEDGSGGTDNPAFSHDEDAKKGNDQQQQTSNGGTTITIGENGGANHSVTNGTSANSTVKLNGEKKIDLPEENDSSVANGDTPRPKLNGVHSNGNNNDNGFLNTTVTSITNNDVNDKKEQIEAVNLELISMKPHSNNHQAKNKEACVPVDPYEQYFVPVNEHKKYMRFPETEVETTVAGVRFDLGPGVGREGLSLRDPAAGLVDYSHWLNALRGEKLYLTKDKRVTGINWKRVACWVVAFVALTALLILGILIGTGVIDNPMTQNYSKENQKSYSQSGDIIVAGSREKSKNPPPSPPPFEITTASWPTTDESFYKIVPQALQGVITFDNLAWDPSMATSRVYRSIAEDIELAIARALRVNNKEPSVKIYSISEDGEKMGVVYQDIT</sequence>
<feature type="compositionally biased region" description="Polar residues" evidence="1">
    <location>
        <begin position="47"/>
        <end position="60"/>
    </location>
</feature>